<protein>
    <recommendedName>
        <fullName evidence="4">Phage protein</fullName>
    </recommendedName>
</protein>
<dbReference type="Proteomes" id="UP000034513">
    <property type="component" value="Unassembled WGS sequence"/>
</dbReference>
<evidence type="ECO:0008006" key="4">
    <source>
        <dbReference type="Google" id="ProtNLM"/>
    </source>
</evidence>
<dbReference type="RefSeq" id="WP_046780917.1">
    <property type="nucleotide sequence ID" value="NZ_LAVW01000002.1"/>
</dbReference>
<comment type="caution">
    <text evidence="2">The sequence shown here is derived from an EMBL/GenBank/DDBJ whole genome shotgun (WGS) entry which is preliminary data.</text>
</comment>
<name>A0ABR5EKH2_LACLC</name>
<sequence>MNLYGIEIDIVNAVASFIALLALFYTIYSTKKNRQLDVMPFIQYERVTSGLDLNDSESIKNHSYDYKMFLNKKGELIGLEKWKSQHIAIMKNELEINNGVAYGPRNYPVCLRLKNVGPGLAINFVLELSNGHCSMPVIFSKEDVKIIALLLEDIEATFNLTMCFKDIYGVEYKEKIEFFKGNIAFDVTIKRTKFNFIKQKWQKIVVRKKIKKGSL</sequence>
<dbReference type="EMBL" id="LAVW01000002">
    <property type="protein sequence ID" value="KKW74980.1"/>
    <property type="molecule type" value="Genomic_DNA"/>
</dbReference>
<evidence type="ECO:0000313" key="2">
    <source>
        <dbReference type="EMBL" id="KKW74980.1"/>
    </source>
</evidence>
<evidence type="ECO:0000256" key="1">
    <source>
        <dbReference type="SAM" id="Phobius"/>
    </source>
</evidence>
<proteinExistence type="predicted"/>
<evidence type="ECO:0000313" key="3">
    <source>
        <dbReference type="Proteomes" id="UP000034513"/>
    </source>
</evidence>
<accession>A0ABR5EKH2</accession>
<keyword evidence="1" id="KW-0812">Transmembrane</keyword>
<feature type="transmembrane region" description="Helical" evidence="1">
    <location>
        <begin position="6"/>
        <end position="28"/>
    </location>
</feature>
<keyword evidence="3" id="KW-1185">Reference proteome</keyword>
<reference evidence="2 3" key="1">
    <citation type="submission" date="2015-04" db="EMBL/GenBank/DDBJ databases">
        <title>Evaluation of non-dairy Lactococcus lactis with potential dairy applications reveals extensive phenotype-genotype disparity.</title>
        <authorList>
            <person name="Cavanagh D."/>
            <person name="Casey A."/>
            <person name="Altermann E."/>
            <person name="Cotter P."/>
            <person name="Fitzgerald G.F."/>
            <person name="McAuliffe O."/>
        </authorList>
    </citation>
    <scope>NUCLEOTIDE SEQUENCE [LARGE SCALE GENOMIC DNA]</scope>
    <source>
        <strain evidence="2 3">DPC6856</strain>
    </source>
</reference>
<gene>
    <name evidence="2" type="ORF">VN93_0055</name>
</gene>
<organism evidence="2 3">
    <name type="scientific">Lactococcus lactis subsp. cremoris</name>
    <name type="common">Streptococcus cremoris</name>
    <dbReference type="NCBI Taxonomy" id="1359"/>
    <lineage>
        <taxon>Bacteria</taxon>
        <taxon>Bacillati</taxon>
        <taxon>Bacillota</taxon>
        <taxon>Bacilli</taxon>
        <taxon>Lactobacillales</taxon>
        <taxon>Streptococcaceae</taxon>
        <taxon>Lactococcus</taxon>
    </lineage>
</organism>
<keyword evidence="1" id="KW-1133">Transmembrane helix</keyword>
<keyword evidence="1" id="KW-0472">Membrane</keyword>